<feature type="domain" description="3-hydroxyacyl-CoA dehydrogenase C-terminal" evidence="8">
    <location>
        <begin position="209"/>
        <end position="308"/>
    </location>
</feature>
<evidence type="ECO:0000313" key="11">
    <source>
        <dbReference type="Proteomes" id="UP000243807"/>
    </source>
</evidence>
<keyword evidence="3" id="KW-0442">Lipid degradation</keyword>
<evidence type="ECO:0000259" key="8">
    <source>
        <dbReference type="Pfam" id="PF00725"/>
    </source>
</evidence>
<dbReference type="InterPro" id="IPR008927">
    <property type="entry name" value="6-PGluconate_DH-like_C_sf"/>
</dbReference>
<dbReference type="InterPro" id="IPR029045">
    <property type="entry name" value="ClpP/crotonase-like_dom_sf"/>
</dbReference>
<evidence type="ECO:0000256" key="5">
    <source>
        <dbReference type="ARBA" id="ARBA00023027"/>
    </source>
</evidence>
<keyword evidence="4" id="KW-0560">Oxidoreductase</keyword>
<dbReference type="KEGG" id="afy:BW247_03015"/>
<dbReference type="InterPro" id="IPR001753">
    <property type="entry name" value="Enoyl-CoA_hydra/iso"/>
</dbReference>
<evidence type="ECO:0000256" key="4">
    <source>
        <dbReference type="ARBA" id="ARBA00023002"/>
    </source>
</evidence>
<keyword evidence="2" id="KW-0276">Fatty acid metabolism</keyword>
<dbReference type="Pfam" id="PF00378">
    <property type="entry name" value="ECH_1"/>
    <property type="match status" value="1"/>
</dbReference>
<dbReference type="OrthoDB" id="5389341at2"/>
<comment type="pathway">
    <text evidence="1">Lipid metabolism; fatty acid beta-oxidation.</text>
</comment>
<reference evidence="10 11" key="1">
    <citation type="submission" date="2017-01" db="EMBL/GenBank/DDBJ databases">
        <title>Draft sequence of Acidihalobacter ferrooxidans strain DSM 14175 (strain V8).</title>
        <authorList>
            <person name="Khaleque H.N."/>
            <person name="Ramsay J.P."/>
            <person name="Murphy R.J.T."/>
            <person name="Kaksonen A.H."/>
            <person name="Boxall N.J."/>
            <person name="Watkin E.L.J."/>
        </authorList>
    </citation>
    <scope>NUCLEOTIDE SEQUENCE [LARGE SCALE GENOMIC DNA]</scope>
    <source>
        <strain evidence="10 11">V8</strain>
    </source>
</reference>
<dbReference type="GO" id="GO:0006635">
    <property type="term" value="P:fatty acid beta-oxidation"/>
    <property type="evidence" value="ECO:0007669"/>
    <property type="project" value="UniProtKB-UniPathway"/>
</dbReference>
<dbReference type="SUPFAM" id="SSF51735">
    <property type="entry name" value="NAD(P)-binding Rossmann-fold domains"/>
    <property type="match status" value="1"/>
</dbReference>
<dbReference type="Gene3D" id="3.90.226.10">
    <property type="entry name" value="2-enoyl-CoA Hydratase, Chain A, domain 1"/>
    <property type="match status" value="1"/>
</dbReference>
<evidence type="ECO:0000256" key="1">
    <source>
        <dbReference type="ARBA" id="ARBA00005005"/>
    </source>
</evidence>
<dbReference type="Gene3D" id="3.40.50.720">
    <property type="entry name" value="NAD(P)-binding Rossmann-like Domain"/>
    <property type="match status" value="1"/>
</dbReference>
<dbReference type="GO" id="GO:0070403">
    <property type="term" value="F:NAD+ binding"/>
    <property type="evidence" value="ECO:0007669"/>
    <property type="project" value="InterPro"/>
</dbReference>
<dbReference type="Gene3D" id="1.10.1040.50">
    <property type="match status" value="1"/>
</dbReference>
<gene>
    <name evidence="10" type="ORF">BW247_03015</name>
</gene>
<dbReference type="UniPathway" id="UPA00659"/>
<dbReference type="SUPFAM" id="SSF52096">
    <property type="entry name" value="ClpP/crotonase"/>
    <property type="match status" value="1"/>
</dbReference>
<dbReference type="Proteomes" id="UP000243807">
    <property type="component" value="Chromosome"/>
</dbReference>
<accession>A0A1P8UEG8</accession>
<dbReference type="GO" id="GO:0003857">
    <property type="term" value="F:(3S)-3-hydroxyacyl-CoA dehydrogenase (NAD+) activity"/>
    <property type="evidence" value="ECO:0007669"/>
    <property type="project" value="UniProtKB-EC"/>
</dbReference>
<keyword evidence="6" id="KW-0443">Lipid metabolism</keyword>
<dbReference type="Pfam" id="PF02737">
    <property type="entry name" value="3HCDH_N"/>
    <property type="match status" value="1"/>
</dbReference>
<evidence type="ECO:0000259" key="9">
    <source>
        <dbReference type="Pfam" id="PF02737"/>
    </source>
</evidence>
<evidence type="ECO:0000256" key="3">
    <source>
        <dbReference type="ARBA" id="ARBA00022963"/>
    </source>
</evidence>
<dbReference type="InterPro" id="IPR006108">
    <property type="entry name" value="3HC_DH_C"/>
</dbReference>
<keyword evidence="5" id="KW-0520">NAD</keyword>
<dbReference type="EMBL" id="CP019434">
    <property type="protein sequence ID" value="APZ42189.1"/>
    <property type="molecule type" value="Genomic_DNA"/>
</dbReference>
<dbReference type="STRING" id="1765967.BW247_03015"/>
<keyword evidence="11" id="KW-1185">Reference proteome</keyword>
<evidence type="ECO:0000256" key="2">
    <source>
        <dbReference type="ARBA" id="ARBA00022832"/>
    </source>
</evidence>
<evidence type="ECO:0000256" key="6">
    <source>
        <dbReference type="ARBA" id="ARBA00023098"/>
    </source>
</evidence>
<evidence type="ECO:0000313" key="10">
    <source>
        <dbReference type="EMBL" id="APZ42189.1"/>
    </source>
</evidence>
<dbReference type="PANTHER" id="PTHR48075">
    <property type="entry name" value="3-HYDROXYACYL-COA DEHYDROGENASE FAMILY PROTEIN"/>
    <property type="match status" value="1"/>
</dbReference>
<dbReference type="SUPFAM" id="SSF48179">
    <property type="entry name" value="6-phosphogluconate dehydrogenase C-terminal domain-like"/>
    <property type="match status" value="2"/>
</dbReference>
<dbReference type="RefSeq" id="WP_076835647.1">
    <property type="nucleotide sequence ID" value="NZ_CP019434.1"/>
</dbReference>
<name>A0A1P8UEG8_9GAMM</name>
<evidence type="ECO:0000256" key="7">
    <source>
        <dbReference type="ARBA" id="ARBA00049556"/>
    </source>
</evidence>
<comment type="catalytic activity">
    <reaction evidence="7">
        <text>a (3S)-3-hydroxyacyl-CoA + NAD(+) = a 3-oxoacyl-CoA + NADH + H(+)</text>
        <dbReference type="Rhea" id="RHEA:22432"/>
        <dbReference type="ChEBI" id="CHEBI:15378"/>
        <dbReference type="ChEBI" id="CHEBI:57318"/>
        <dbReference type="ChEBI" id="CHEBI:57540"/>
        <dbReference type="ChEBI" id="CHEBI:57945"/>
        <dbReference type="ChEBI" id="CHEBI:90726"/>
        <dbReference type="EC" id="1.1.1.35"/>
    </reaction>
</comment>
<proteinExistence type="predicted"/>
<organism evidence="10 11">
    <name type="scientific">Acidihalobacter ferrooxydans</name>
    <dbReference type="NCBI Taxonomy" id="1765967"/>
    <lineage>
        <taxon>Bacteria</taxon>
        <taxon>Pseudomonadati</taxon>
        <taxon>Pseudomonadota</taxon>
        <taxon>Gammaproteobacteria</taxon>
        <taxon>Chromatiales</taxon>
        <taxon>Ectothiorhodospiraceae</taxon>
        <taxon>Acidihalobacter</taxon>
    </lineage>
</organism>
<dbReference type="PANTHER" id="PTHR48075:SF7">
    <property type="entry name" value="3-HYDROXYACYL-COA DEHYDROGENASE-RELATED"/>
    <property type="match status" value="1"/>
</dbReference>
<dbReference type="AlphaFoldDB" id="A0A1P8UEG8"/>
<feature type="domain" description="3-hydroxyacyl-CoA dehydrogenase NAD binding" evidence="9">
    <location>
        <begin position="24"/>
        <end position="205"/>
    </location>
</feature>
<protein>
    <submittedName>
        <fullName evidence="10">3-hydroxyacyl-CoA dehydrogenase</fullName>
    </submittedName>
</protein>
<dbReference type="CDD" id="cd06558">
    <property type="entry name" value="crotonase-like"/>
    <property type="match status" value="1"/>
</dbReference>
<sequence>MSRQTAVQSPDSSALARLPTVHRVAVLGAGVMGAQIAAHFANAGIAVRLYDLPADGADKSAIARKALAGMAKLKPEPLAASDVAALVTPCNYDDDLPGLADCQLVLEAIAERMDLKAALFERIVPHLSGQAVLATNTSGLSVEEMAGHLPAALRERFVGIHFFNPPRYMQLVELIPSRETAPGVLDSVETFLVGALGKGVVRARDTANFIGNRIGVFAMMVTVHHAQQYGLNFETVDELTGRRIGRPKSATFRTADVVGLDTLHHVLEGALANLPDDPWAKLYVAPDWLDDLIAAGALGQKTKRGIYQKVEGEIRVYEPATGEYRKRHAKVPGKVEKLLDTRDPAQYLPRLRALKDPQAQFVWAIHRDVFHYAAHLLGEIADTARDVDFAIRWGFGWDRGPFEIWQQASWREIAALITADIDADATPALVPLPDWVGEIDAAHEARASWSAADARFKPRSTLPVYRRQICPAMLYGEDGECGETVFETAAARVWHTGDDVLIASFKTKMHTVNDALIADLHRAVELAEREYAGLVIWHPDGPFSAGADLKSFMPVAVKSLLPGNNALDELLQRFQGMCIRMRRASVPVVAGVHGLALGGGCELMMQSDRVVAALESYIGLVEVGVGLIPAGSGCMEQARRADQATRGGDIFPHLRGIFETIAMGKVATSALRAREMGFLREADVVVMNREEVLGAAKAQVHALQAASYRAPAERPIRAAGREAVANFHAAMANMHAGGYISDYDMTIGLGVANALCGGDVDAGTELPEDWYLREERKHFCQLIRSPKTHARVAHMLKNGKPLRN</sequence>
<dbReference type="Pfam" id="PF00725">
    <property type="entry name" value="3HCDH"/>
    <property type="match status" value="1"/>
</dbReference>
<dbReference type="InterPro" id="IPR006176">
    <property type="entry name" value="3-OHacyl-CoA_DH_NAD-bd"/>
</dbReference>
<dbReference type="InterPro" id="IPR036291">
    <property type="entry name" value="NAD(P)-bd_dom_sf"/>
</dbReference>